<name>A0A1H3GM73_9EURY</name>
<feature type="compositionally biased region" description="Basic and acidic residues" evidence="1">
    <location>
        <begin position="22"/>
        <end position="33"/>
    </location>
</feature>
<keyword evidence="3" id="KW-1185">Reference proteome</keyword>
<accession>A0A1H3GM73</accession>
<gene>
    <name evidence="2" type="ORF">SAMN04487946_105241</name>
</gene>
<reference evidence="3" key="1">
    <citation type="submission" date="2016-10" db="EMBL/GenBank/DDBJ databases">
        <authorList>
            <person name="Varghese N."/>
            <person name="Submissions S."/>
        </authorList>
    </citation>
    <scope>NUCLEOTIDE SEQUENCE [LARGE SCALE GENOMIC DNA]</scope>
    <source>
        <strain evidence="3">CGMCC 1.10118</strain>
    </source>
</reference>
<protein>
    <submittedName>
        <fullName evidence="2">Uncharacterized protein</fullName>
    </submittedName>
</protein>
<evidence type="ECO:0000313" key="2">
    <source>
        <dbReference type="EMBL" id="SDY04085.1"/>
    </source>
</evidence>
<evidence type="ECO:0000313" key="3">
    <source>
        <dbReference type="Proteomes" id="UP000199170"/>
    </source>
</evidence>
<sequence>MLFSMHNRWHTRWTRAALANTGEKRDVGSEGRTRGTTGGSGQREAGQE</sequence>
<evidence type="ECO:0000256" key="1">
    <source>
        <dbReference type="SAM" id="MobiDB-lite"/>
    </source>
</evidence>
<proteinExistence type="predicted"/>
<dbReference type="EMBL" id="FNPB01000005">
    <property type="protein sequence ID" value="SDY04085.1"/>
    <property type="molecule type" value="Genomic_DNA"/>
</dbReference>
<feature type="region of interest" description="Disordered" evidence="1">
    <location>
        <begin position="17"/>
        <end position="48"/>
    </location>
</feature>
<dbReference type="AlphaFoldDB" id="A0A1H3GM73"/>
<dbReference type="Proteomes" id="UP000199170">
    <property type="component" value="Unassembled WGS sequence"/>
</dbReference>
<organism evidence="2 3">
    <name type="scientific">Halobellus clavatus</name>
    <dbReference type="NCBI Taxonomy" id="660517"/>
    <lineage>
        <taxon>Archaea</taxon>
        <taxon>Methanobacteriati</taxon>
        <taxon>Methanobacteriota</taxon>
        <taxon>Stenosarchaea group</taxon>
        <taxon>Halobacteria</taxon>
        <taxon>Halobacteriales</taxon>
        <taxon>Haloferacaceae</taxon>
        <taxon>Halobellus</taxon>
    </lineage>
</organism>